<dbReference type="PANTHER" id="PTHR22897">
    <property type="entry name" value="QUIESCIN Q6-RELATED SULFHYDRYL OXIDASE"/>
    <property type="match status" value="1"/>
</dbReference>
<proteinExistence type="predicted"/>
<dbReference type="AlphaFoldDB" id="A0A392N436"/>
<dbReference type="GO" id="GO:0006457">
    <property type="term" value="P:protein folding"/>
    <property type="evidence" value="ECO:0007669"/>
    <property type="project" value="TreeGrafter"/>
</dbReference>
<dbReference type="InterPro" id="IPR039798">
    <property type="entry name" value="Sulfhydryl_oxidase"/>
</dbReference>
<gene>
    <name evidence="1" type="ORF">A2U01_0014903</name>
</gene>
<evidence type="ECO:0000313" key="2">
    <source>
        <dbReference type="Proteomes" id="UP000265520"/>
    </source>
</evidence>
<name>A0A392N436_9FABA</name>
<comment type="caution">
    <text evidence="1">The sequence shown here is derived from an EMBL/GenBank/DDBJ whole genome shotgun (WGS) entry which is preliminary data.</text>
</comment>
<reference evidence="1 2" key="1">
    <citation type="journal article" date="2018" name="Front. Plant Sci.">
        <title>Red Clover (Trifolium pratense) and Zigzag Clover (T. medium) - A Picture of Genomic Similarities and Differences.</title>
        <authorList>
            <person name="Dluhosova J."/>
            <person name="Istvanek J."/>
            <person name="Nedelnik J."/>
            <person name="Repkova J."/>
        </authorList>
    </citation>
    <scope>NUCLEOTIDE SEQUENCE [LARGE SCALE GENOMIC DNA]</scope>
    <source>
        <strain evidence="2">cv. 10/8</strain>
        <tissue evidence="1">Leaf</tissue>
    </source>
</reference>
<organism evidence="1 2">
    <name type="scientific">Trifolium medium</name>
    <dbReference type="NCBI Taxonomy" id="97028"/>
    <lineage>
        <taxon>Eukaryota</taxon>
        <taxon>Viridiplantae</taxon>
        <taxon>Streptophyta</taxon>
        <taxon>Embryophyta</taxon>
        <taxon>Tracheophyta</taxon>
        <taxon>Spermatophyta</taxon>
        <taxon>Magnoliopsida</taxon>
        <taxon>eudicotyledons</taxon>
        <taxon>Gunneridae</taxon>
        <taxon>Pentapetalae</taxon>
        <taxon>rosids</taxon>
        <taxon>fabids</taxon>
        <taxon>Fabales</taxon>
        <taxon>Fabaceae</taxon>
        <taxon>Papilionoideae</taxon>
        <taxon>50 kb inversion clade</taxon>
        <taxon>NPAAA clade</taxon>
        <taxon>Hologalegina</taxon>
        <taxon>IRL clade</taxon>
        <taxon>Trifolieae</taxon>
        <taxon>Trifolium</taxon>
    </lineage>
</organism>
<sequence length="123" mass="14026">SFGLDDQKFQNEQLSSNVSDPEQIARAIYDVEEATSIAFDIILEHKMIKPETRAPLIKFLQLLTAHHPSRRCRKGAGELLVSFDDLYPTDFPSSQKQEDDKSQVRNFQICGKEVPRGYWVGAQ</sequence>
<dbReference type="GO" id="GO:0016971">
    <property type="term" value="F:flavin-dependent sulfhydryl oxidase activity"/>
    <property type="evidence" value="ECO:0007669"/>
    <property type="project" value="InterPro"/>
</dbReference>
<dbReference type="Proteomes" id="UP000265520">
    <property type="component" value="Unassembled WGS sequence"/>
</dbReference>
<protein>
    <submittedName>
        <fullName evidence="1">Sulfhydryl oxidase 2-like</fullName>
    </submittedName>
</protein>
<accession>A0A392N436</accession>
<evidence type="ECO:0000313" key="1">
    <source>
        <dbReference type="EMBL" id="MCH93949.1"/>
    </source>
</evidence>
<dbReference type="GO" id="GO:0005615">
    <property type="term" value="C:extracellular space"/>
    <property type="evidence" value="ECO:0007669"/>
    <property type="project" value="TreeGrafter"/>
</dbReference>
<feature type="non-terminal residue" evidence="1">
    <location>
        <position position="1"/>
    </location>
</feature>
<dbReference type="GO" id="GO:0000139">
    <property type="term" value="C:Golgi membrane"/>
    <property type="evidence" value="ECO:0007669"/>
    <property type="project" value="TreeGrafter"/>
</dbReference>
<dbReference type="GO" id="GO:0003756">
    <property type="term" value="F:protein disulfide isomerase activity"/>
    <property type="evidence" value="ECO:0007669"/>
    <property type="project" value="TreeGrafter"/>
</dbReference>
<dbReference type="EMBL" id="LXQA010026136">
    <property type="protein sequence ID" value="MCH93949.1"/>
    <property type="molecule type" value="Genomic_DNA"/>
</dbReference>
<dbReference type="PANTHER" id="PTHR22897:SF8">
    <property type="entry name" value="SULFHYDRYL OXIDASE"/>
    <property type="match status" value="1"/>
</dbReference>
<keyword evidence="2" id="KW-1185">Reference proteome</keyword>